<organism evidence="1 2">
    <name type="scientific">Flavobacterium frigoris (strain PS1)</name>
    <dbReference type="NCBI Taxonomy" id="1086011"/>
    <lineage>
        <taxon>Bacteria</taxon>
        <taxon>Pseudomonadati</taxon>
        <taxon>Bacteroidota</taxon>
        <taxon>Flavobacteriia</taxon>
        <taxon>Flavobacteriales</taxon>
        <taxon>Flavobacteriaceae</taxon>
        <taxon>Flavobacterium</taxon>
    </lineage>
</organism>
<dbReference type="AlphaFoldDB" id="H7FLQ5"/>
<reference evidence="1 2" key="1">
    <citation type="journal article" date="2014" name="Acta Crystallogr. D">
        <title>Structure-based characterization and antifreeze properties of a hyperactive ice-binding protein from the Antarctic bacterium Flavobacterium frigoris PS1.</title>
        <authorList>
            <person name="Do H."/>
            <person name="Kim S.J."/>
            <person name="Kim H.J."/>
            <person name="Lee J.H."/>
        </authorList>
    </citation>
    <scope>NUCLEOTIDE SEQUENCE [LARGE SCALE GENOMIC DNA]</scope>
    <source>
        <strain evidence="1 2">PS1</strain>
    </source>
</reference>
<evidence type="ECO:0000313" key="2">
    <source>
        <dbReference type="Proteomes" id="UP000005566"/>
    </source>
</evidence>
<accession>H7FLQ5</accession>
<sequence>MKIGSMYSFFVIHGISTKSVFELLLILVQNGSNLIILGLSSIAPNA</sequence>
<comment type="caution">
    <text evidence="1">The sequence shown here is derived from an EMBL/GenBank/DDBJ whole genome shotgun (WGS) entry which is preliminary data.</text>
</comment>
<gene>
    <name evidence="1" type="ORF">HJ01_00103</name>
</gene>
<evidence type="ECO:0000313" key="1">
    <source>
        <dbReference type="EMBL" id="EIA10597.1"/>
    </source>
</evidence>
<dbReference type="Proteomes" id="UP000005566">
    <property type="component" value="Unassembled WGS sequence"/>
</dbReference>
<keyword evidence="2" id="KW-1185">Reference proteome</keyword>
<name>H7FLQ5_FLAFP</name>
<dbReference type="PATRIC" id="fig|1086011.3.peg.99"/>
<protein>
    <submittedName>
        <fullName evidence="1">Uncharacterized protein</fullName>
    </submittedName>
</protein>
<dbReference type="EMBL" id="AHKF01000004">
    <property type="protein sequence ID" value="EIA10597.1"/>
    <property type="molecule type" value="Genomic_DNA"/>
</dbReference>
<proteinExistence type="predicted"/>